<feature type="domain" description="Card1 CARF" evidence="1">
    <location>
        <begin position="10"/>
        <end position="134"/>
    </location>
</feature>
<dbReference type="STRING" id="1209989.TepRe1_0120"/>
<dbReference type="HOGENOM" id="CLU_628411_0_0_9"/>
<dbReference type="InterPro" id="IPR011856">
    <property type="entry name" value="tRNA_endonuc-like_dom_sf"/>
</dbReference>
<dbReference type="AlphaFoldDB" id="F4LS68"/>
<reference evidence="3" key="1">
    <citation type="journal article" date="2013" name="Genome Announc.">
        <title>First genome sequence of a syntrophic acetate-oxidizing bacterium, Tepidanaerobacter acetatoxydans strain Re1.</title>
        <authorList>
            <person name="Manzoor S."/>
            <person name="Bongcam-Rudloff E."/>
            <person name="Schnurer A."/>
            <person name="Muller B."/>
        </authorList>
    </citation>
    <scope>NUCLEOTIDE SEQUENCE [LARGE SCALE GENOMIC DNA]</scope>
    <source>
        <strain evidence="3">Re1</strain>
    </source>
</reference>
<dbReference type="RefSeq" id="WP_013777255.1">
    <property type="nucleotide sequence ID" value="NC_015519.1"/>
</dbReference>
<name>F4LS68_TEPAE</name>
<accession>F4LS68</accession>
<accession>L0RVL4</accession>
<evidence type="ECO:0000259" key="1">
    <source>
        <dbReference type="Pfam" id="PF23400"/>
    </source>
</evidence>
<keyword evidence="3" id="KW-1185">Reference proteome</keyword>
<dbReference type="eggNOG" id="ENOG502Z86H">
    <property type="taxonomic scope" value="Bacteria"/>
</dbReference>
<protein>
    <recommendedName>
        <fullName evidence="1">Card1 CARF domain-containing protein</fullName>
    </recommendedName>
</protein>
<dbReference type="SUPFAM" id="SSF52980">
    <property type="entry name" value="Restriction endonuclease-like"/>
    <property type="match status" value="1"/>
</dbReference>
<evidence type="ECO:0000313" key="3">
    <source>
        <dbReference type="Proteomes" id="UP000010802"/>
    </source>
</evidence>
<proteinExistence type="predicted"/>
<dbReference type="Proteomes" id="UP000010802">
    <property type="component" value="Chromosome"/>
</dbReference>
<dbReference type="Pfam" id="PF23400">
    <property type="entry name" value="CARF_Card1"/>
    <property type="match status" value="1"/>
</dbReference>
<dbReference type="Gene3D" id="3.40.1350.10">
    <property type="match status" value="1"/>
</dbReference>
<sequence>MDIFTSFTDLVLLVGTNPLPNYIVIKYFLKHNEKLKRIWLIYSEETNVQAGTEELAENITSVIKKEFLSNKPDLKFKHMPLSDVGSASTILDELQRNMKIEVSSPNIFHLNYTGGTKSMAVQTYKYFLENFGKRCTFSYLDGRDFKLKGDQSSAHVTKDLRYEIGISVESLFELHGYEKKGGQNNPSYPDTVKKFEEIIRLGKLNEYLSWKKSTIREFFYEGSNCIKKKNRFLTHNNIYSDEDVKRFKQNFKDKMTDEIILELLKSIPKENSILDENGDIWVPDKSTTNKEYKERVGDSVENFLDGKWLEVYVYNVICQKIKQNEKLNELYKKGQLIIDNNYEIKKKNTEKKHFEIDVILLNGYQVCGISCTTASDDSTCKNKGFEIIHRARQMGGEEAKSILIACLEDKESRSIEDFYEDLKDTSGSRTHEFMVLGLKDLTPEKLWEKIYEHIWGADL</sequence>
<evidence type="ECO:0000313" key="2">
    <source>
        <dbReference type="EMBL" id="CCP24816.1"/>
    </source>
</evidence>
<dbReference type="KEGG" id="tep:TepRe1_0120"/>
<dbReference type="InterPro" id="IPR056339">
    <property type="entry name" value="CARF_Card1"/>
</dbReference>
<gene>
    <name evidence="2" type="ordered locus">TEPIRE1_0128</name>
</gene>
<dbReference type="PATRIC" id="fig|1209989.3.peg.147"/>
<dbReference type="GO" id="GO:0003676">
    <property type="term" value="F:nucleic acid binding"/>
    <property type="evidence" value="ECO:0007669"/>
    <property type="project" value="InterPro"/>
</dbReference>
<organism evidence="2 3">
    <name type="scientific">Tepidanaerobacter acetatoxydans (strain DSM 21804 / JCM 16047 / Re1)</name>
    <dbReference type="NCBI Taxonomy" id="1209989"/>
    <lineage>
        <taxon>Bacteria</taxon>
        <taxon>Bacillati</taxon>
        <taxon>Bacillota</taxon>
        <taxon>Clostridia</taxon>
        <taxon>Thermosediminibacterales</taxon>
        <taxon>Tepidanaerobacteraceae</taxon>
        <taxon>Tepidanaerobacter</taxon>
    </lineage>
</organism>
<dbReference type="KEGG" id="tae:TepiRe1_0128"/>
<dbReference type="InterPro" id="IPR011335">
    <property type="entry name" value="Restrct_endonuc-II-like"/>
</dbReference>
<dbReference type="OrthoDB" id="9797116at2"/>
<dbReference type="EMBL" id="HF563609">
    <property type="protein sequence ID" value="CCP24816.1"/>
    <property type="molecule type" value="Genomic_DNA"/>
</dbReference>
<dbReference type="Gene3D" id="3.40.50.10770">
    <property type="entry name" value="Hypothetical protein VC1899 like domain (Restriction endonuclease-like)"/>
    <property type="match status" value="1"/>
</dbReference>